<dbReference type="RefSeq" id="WP_138624296.1">
    <property type="nucleotide sequence ID" value="NZ_SZVP01000018.1"/>
</dbReference>
<proteinExistence type="predicted"/>
<keyword evidence="3" id="KW-1185">Reference proteome</keyword>
<dbReference type="PANTHER" id="PTHR11138">
    <property type="entry name" value="METHIONYL-TRNA FORMYLTRANSFERASE"/>
    <property type="match status" value="1"/>
</dbReference>
<evidence type="ECO:0000313" key="3">
    <source>
        <dbReference type="Proteomes" id="UP000307702"/>
    </source>
</evidence>
<dbReference type="Proteomes" id="UP000307702">
    <property type="component" value="Unassembled WGS sequence"/>
</dbReference>
<evidence type="ECO:0000259" key="1">
    <source>
        <dbReference type="Pfam" id="PF00551"/>
    </source>
</evidence>
<reference evidence="2 3" key="1">
    <citation type="submission" date="2019-05" db="EMBL/GenBank/DDBJ databases">
        <title>Colwellia ponticola sp. nov., isolated from seawater.</title>
        <authorList>
            <person name="Yoon J.-H."/>
        </authorList>
    </citation>
    <scope>NUCLEOTIDE SEQUENCE [LARGE SCALE GENOMIC DNA]</scope>
    <source>
        <strain evidence="2 3">OISW-25</strain>
    </source>
</reference>
<protein>
    <submittedName>
        <fullName evidence="2">Methionyl-tRNA formyltransferase</fullName>
    </submittedName>
</protein>
<dbReference type="SUPFAM" id="SSF50486">
    <property type="entry name" value="FMT C-terminal domain-like"/>
    <property type="match status" value="1"/>
</dbReference>
<dbReference type="InterPro" id="IPR036477">
    <property type="entry name" value="Formyl_transf_N_sf"/>
</dbReference>
<name>A0A8H2JK28_9GAMM</name>
<dbReference type="OrthoDB" id="9802815at2"/>
<gene>
    <name evidence="2" type="ORF">FCS21_14650</name>
</gene>
<evidence type="ECO:0000313" key="2">
    <source>
        <dbReference type="EMBL" id="TMM42409.1"/>
    </source>
</evidence>
<dbReference type="Pfam" id="PF00551">
    <property type="entry name" value="Formyl_trans_N"/>
    <property type="match status" value="1"/>
</dbReference>
<organism evidence="2 3">
    <name type="scientific">Colwellia ponticola</name>
    <dbReference type="NCBI Taxonomy" id="2304625"/>
    <lineage>
        <taxon>Bacteria</taxon>
        <taxon>Pseudomonadati</taxon>
        <taxon>Pseudomonadota</taxon>
        <taxon>Gammaproteobacteria</taxon>
        <taxon>Alteromonadales</taxon>
        <taxon>Colwelliaceae</taxon>
        <taxon>Colwellia</taxon>
    </lineage>
</organism>
<sequence>MKIVYLGNNLFSSCLKYLLAEGHQILRVYKNNSPHDSSIIDRLCENNCIPLHNHKPNLSELNQLISLGAEMFIIAEYSYLVPVTKVKYAINIHPTLLPEGRGPTPLPYLIKLPEFSGVTIHKIRDSFDSGDIVLQSKIPQSIDESLTTLMIKVHLESVKLLKVFFQDIDYYYQLAYPQKGHSYWAKINGSERVLDWNSPIKDIQKQMRCFGHIGLIVKLEQELWATSHLEIIDYKHSLKPGHVVFEDDSLLAINALDGIVCVHKNSMSLVTM</sequence>
<dbReference type="PANTHER" id="PTHR11138:SF5">
    <property type="entry name" value="METHIONYL-TRNA FORMYLTRANSFERASE, MITOCHONDRIAL"/>
    <property type="match status" value="1"/>
</dbReference>
<keyword evidence="2" id="KW-0808">Transferase</keyword>
<dbReference type="InterPro" id="IPR011034">
    <property type="entry name" value="Formyl_transferase-like_C_sf"/>
</dbReference>
<accession>A0A8H2JK28</accession>
<comment type="caution">
    <text evidence="2">The sequence shown here is derived from an EMBL/GenBank/DDBJ whole genome shotgun (WGS) entry which is preliminary data.</text>
</comment>
<dbReference type="GO" id="GO:0004479">
    <property type="term" value="F:methionyl-tRNA formyltransferase activity"/>
    <property type="evidence" value="ECO:0007669"/>
    <property type="project" value="TreeGrafter"/>
</dbReference>
<feature type="domain" description="Formyl transferase N-terminal" evidence="1">
    <location>
        <begin position="62"/>
        <end position="160"/>
    </location>
</feature>
<dbReference type="EMBL" id="SZVP01000018">
    <property type="protein sequence ID" value="TMM42409.1"/>
    <property type="molecule type" value="Genomic_DNA"/>
</dbReference>
<dbReference type="InterPro" id="IPR002376">
    <property type="entry name" value="Formyl_transf_N"/>
</dbReference>
<dbReference type="SUPFAM" id="SSF53328">
    <property type="entry name" value="Formyltransferase"/>
    <property type="match status" value="1"/>
</dbReference>
<dbReference type="AlphaFoldDB" id="A0A8H2JK28"/>
<dbReference type="Gene3D" id="3.40.50.12230">
    <property type="match status" value="1"/>
</dbReference>